<comment type="cofactor">
    <cofactor evidence="1">
        <name>FAD</name>
        <dbReference type="ChEBI" id="CHEBI:57692"/>
    </cofactor>
</comment>
<dbReference type="EMBL" id="QKZR01000006">
    <property type="protein sequence ID" value="PZX37858.1"/>
    <property type="molecule type" value="Genomic_DNA"/>
</dbReference>
<dbReference type="SUPFAM" id="SSF51905">
    <property type="entry name" value="FAD/NAD(P)-binding domain"/>
    <property type="match status" value="1"/>
</dbReference>
<evidence type="ECO:0000313" key="10">
    <source>
        <dbReference type="EMBL" id="PZX37858.1"/>
    </source>
</evidence>
<dbReference type="InterPro" id="IPR006076">
    <property type="entry name" value="FAD-dep_OxRdtase"/>
</dbReference>
<reference evidence="10 11" key="1">
    <citation type="submission" date="2018-06" db="EMBL/GenBank/DDBJ databases">
        <title>Genomic Encyclopedia of Archaeal and Bacterial Type Strains, Phase II (KMG-II): from individual species to whole genera.</title>
        <authorList>
            <person name="Goeker M."/>
        </authorList>
    </citation>
    <scope>NUCLEOTIDE SEQUENCE [LARGE SCALE GENOMIC DNA]</scope>
    <source>
        <strain evidence="10 11">DSM 17205</strain>
    </source>
</reference>
<proteinExistence type="inferred from homology"/>
<evidence type="ECO:0000256" key="6">
    <source>
        <dbReference type="SAM" id="MobiDB-lite"/>
    </source>
</evidence>
<keyword evidence="4" id="KW-0274">FAD</keyword>
<dbReference type="InterPro" id="IPR000172">
    <property type="entry name" value="GMC_OxRdtase_N"/>
</dbReference>
<evidence type="ECO:0000256" key="2">
    <source>
        <dbReference type="ARBA" id="ARBA00010790"/>
    </source>
</evidence>
<gene>
    <name evidence="10" type="ORF">LX97_02953</name>
</gene>
<feature type="domain" description="Glucose-methanol-choline oxidoreductase C-terminal" evidence="9">
    <location>
        <begin position="504"/>
        <end position="648"/>
    </location>
</feature>
<name>A0ABX5PUX9_9FLAO</name>
<dbReference type="PANTHER" id="PTHR42784">
    <property type="entry name" value="PYRANOSE 2-OXIDASE"/>
    <property type="match status" value="1"/>
</dbReference>
<protein>
    <submittedName>
        <fullName evidence="10">Choline dehydrogenase-like flavoprotein</fullName>
    </submittedName>
</protein>
<evidence type="ECO:0000259" key="9">
    <source>
        <dbReference type="Pfam" id="PF05199"/>
    </source>
</evidence>
<evidence type="ECO:0000313" key="11">
    <source>
        <dbReference type="Proteomes" id="UP000248584"/>
    </source>
</evidence>
<dbReference type="Pfam" id="PF01266">
    <property type="entry name" value="DAO"/>
    <property type="match status" value="1"/>
</dbReference>
<comment type="similarity">
    <text evidence="2">Belongs to the GMC oxidoreductase family.</text>
</comment>
<dbReference type="Proteomes" id="UP000248584">
    <property type="component" value="Unassembled WGS sequence"/>
</dbReference>
<dbReference type="InterPro" id="IPR051473">
    <property type="entry name" value="P2Ox-like"/>
</dbReference>
<dbReference type="InterPro" id="IPR036188">
    <property type="entry name" value="FAD/NAD-bd_sf"/>
</dbReference>
<evidence type="ECO:0000259" key="8">
    <source>
        <dbReference type="Pfam" id="PF01266"/>
    </source>
</evidence>
<feature type="domain" description="FAD dependent oxidoreductase" evidence="8">
    <location>
        <begin position="8"/>
        <end position="41"/>
    </location>
</feature>
<accession>A0ABX5PUX9</accession>
<keyword evidence="5" id="KW-0560">Oxidoreductase</keyword>
<keyword evidence="3" id="KW-0285">Flavoprotein</keyword>
<dbReference type="Pfam" id="PF05199">
    <property type="entry name" value="GMC_oxred_C"/>
    <property type="match status" value="1"/>
</dbReference>
<dbReference type="Gene3D" id="3.50.50.60">
    <property type="entry name" value="FAD/NAD(P)-binding domain"/>
    <property type="match status" value="2"/>
</dbReference>
<dbReference type="PANTHER" id="PTHR42784:SF1">
    <property type="entry name" value="PYRANOSE 2-OXIDASE"/>
    <property type="match status" value="1"/>
</dbReference>
<evidence type="ECO:0000259" key="7">
    <source>
        <dbReference type="Pfam" id="PF00732"/>
    </source>
</evidence>
<comment type="caution">
    <text evidence="10">The sequence shown here is derived from an EMBL/GenBank/DDBJ whole genome shotgun (WGS) entry which is preliminary data.</text>
</comment>
<dbReference type="RefSeq" id="WP_015363750.1">
    <property type="nucleotide sequence ID" value="NZ_QKZR01000006.1"/>
</dbReference>
<dbReference type="InterPro" id="IPR007867">
    <property type="entry name" value="GMC_OxRtase_C"/>
</dbReference>
<evidence type="ECO:0000256" key="4">
    <source>
        <dbReference type="ARBA" id="ARBA00022827"/>
    </source>
</evidence>
<feature type="region of interest" description="Disordered" evidence="6">
    <location>
        <begin position="57"/>
        <end position="91"/>
    </location>
</feature>
<sequence>MAQEKNYDVVIVGSGIAGAIIAYNLGKQGKKVLILEAGPKVPADRSNYMKTFFKANAKTPESPYPPSTQDPNSSTADNPLGLPDPGKENTPRYTVLQIDSWRKPKQCYFDYQDQPGVLSPDSPDANFAFASSYERIGGGTTWHWLGTSLRFIPNDFVMKSKYGVGVDWPGGKAFYDKLVPYYEKATDEIGVAGSKQQLDKLYSGFDGQQTFGADYDYPMPAIDESLVDNDFTTHVKNMTIDNTEIYTTPTPQGRNSRPGERRQCAGNTNCIPICPIQAKYDATVTLARALQTGNVDVLYQHVASNIQVDVDTDQISGIDYITYDTQTGDSTGNGTVTATKYVIAAHAIETPKLLLMSKNNVNFPNGVANSSDQVGRNLMDHIMYLSWALAKNPVYPFRGPLSTSGIETLRDGAFRADRSAYRIEIGNEGWQWAANDPFTTLADFVFGQNNSQTNAAGTGPQGKSLKFNPDLPDNAQLFGDALTQNLNGIFTRQIRLGYLIEQLPNPKNRVELSDTLTDNLGLPRPKVTYKIEEDYVRNAFTSAKEVSTQIYDALGATEYTKPADKPVFNVTDTDKELTSTNFQYKGENYKFYGAGHIVGTYRMGTTKENSVVNERQQTWDHSNLYLVGSGIFPTITTANPTLTIAALAINAADNILEDLNKTDSSIT</sequence>
<evidence type="ECO:0000256" key="1">
    <source>
        <dbReference type="ARBA" id="ARBA00001974"/>
    </source>
</evidence>
<dbReference type="Pfam" id="PF00732">
    <property type="entry name" value="GMC_oxred_N"/>
    <property type="match status" value="1"/>
</dbReference>
<evidence type="ECO:0000256" key="3">
    <source>
        <dbReference type="ARBA" id="ARBA00022630"/>
    </source>
</evidence>
<keyword evidence="11" id="KW-1185">Reference proteome</keyword>
<dbReference type="SUPFAM" id="SSF54373">
    <property type="entry name" value="FAD-linked reductases, C-terminal domain"/>
    <property type="match status" value="1"/>
</dbReference>
<organism evidence="10 11">
    <name type="scientific">Nonlabens dokdonensis</name>
    <dbReference type="NCBI Taxonomy" id="328515"/>
    <lineage>
        <taxon>Bacteria</taxon>
        <taxon>Pseudomonadati</taxon>
        <taxon>Bacteroidota</taxon>
        <taxon>Flavobacteriia</taxon>
        <taxon>Flavobacteriales</taxon>
        <taxon>Flavobacteriaceae</taxon>
        <taxon>Nonlabens</taxon>
    </lineage>
</organism>
<feature type="domain" description="Glucose-methanol-choline oxidoreductase N-terminal" evidence="7">
    <location>
        <begin position="261"/>
        <end position="382"/>
    </location>
</feature>
<evidence type="ECO:0000256" key="5">
    <source>
        <dbReference type="ARBA" id="ARBA00023002"/>
    </source>
</evidence>